<protein>
    <submittedName>
        <fullName evidence="4">D-alanyl-D-alanine carboxypeptidase/D-alanyl-D-alanine-endopeptidase</fullName>
        <ecNumber evidence="4">3.4.16.4</ecNumber>
    </submittedName>
</protein>
<comment type="caution">
    <text evidence="4">The sequence shown here is derived from an EMBL/GenBank/DDBJ whole genome shotgun (WGS) entry which is preliminary data.</text>
</comment>
<name>A0ABT1PWV0_9ACTN</name>
<keyword evidence="2 4" id="KW-0378">Hydrolase</keyword>
<dbReference type="PANTHER" id="PTHR30023">
    <property type="entry name" value="D-ALANYL-D-ALANINE CARBOXYPEPTIDASE"/>
    <property type="match status" value="1"/>
</dbReference>
<dbReference type="InterPro" id="IPR000667">
    <property type="entry name" value="Peptidase_S13"/>
</dbReference>
<dbReference type="Gene3D" id="3.40.710.10">
    <property type="entry name" value="DD-peptidase/beta-lactamase superfamily"/>
    <property type="match status" value="2"/>
</dbReference>
<keyword evidence="4" id="KW-0645">Protease</keyword>
<dbReference type="PANTHER" id="PTHR30023:SF0">
    <property type="entry name" value="PENICILLIN-SENSITIVE CARBOXYPEPTIDASE A"/>
    <property type="match status" value="1"/>
</dbReference>
<accession>A0ABT1PWV0</accession>
<evidence type="ECO:0000313" key="5">
    <source>
        <dbReference type="Proteomes" id="UP001057702"/>
    </source>
</evidence>
<keyword evidence="5" id="KW-1185">Reference proteome</keyword>
<feature type="transmembrane region" description="Helical" evidence="3">
    <location>
        <begin position="38"/>
        <end position="60"/>
    </location>
</feature>
<comment type="similarity">
    <text evidence="1">Belongs to the peptidase S13 family.</text>
</comment>
<sequence length="515" mass="51298">MTAMAVLSKWADLARSHSSAATSYVTNLSGPARSTLKLVAGSAGVGLLAAIVAIAATGPWQAGQRTAERAWAAAREGANAAENSITPAPSAPAVLTGIDPAGSTSATGPDTPLPTAQGLDAALGPLFNDPALGGIRTGAVLDAATGRRLFGHQADQPTAPASTTKIATAVAALETLGPGYTIPTTVVPGQAPGSIVLVGGGDPTLTAAAPTPGADPSAQPASLVTLADATAKALRARGTTKVTLSYDTSRYSGPVIHPIGINENIAPVTPLMTDEGRVDPNSTEDAPRVADPAASAAQSFAGLLQARGITVERTPAPGQAPSASGAPIAQVRSMPLSALVERMLTNSDNDIAEHLARQTAIGAHLPADFSGGAQAVRQALARLGMPLGGTVFLDGSGLDRDDRLTADLLTRLLATAASPAHPELRSVLSGLPIAGFTGTLSDRFNASENAGATAAGLVHAKTGTLTGVNTLAGTVVDTDGRLLVFAFMTSGTADADAAVDALDRLATAVTACGCR</sequence>
<dbReference type="Pfam" id="PF02113">
    <property type="entry name" value="Peptidase_S13"/>
    <property type="match status" value="2"/>
</dbReference>
<keyword evidence="3" id="KW-0472">Membrane</keyword>
<reference evidence="4" key="1">
    <citation type="submission" date="2022-06" db="EMBL/GenBank/DDBJ databases">
        <title>Draft genome sequence of Streptomyces sp. RB6PN25 isolated from peat swamp forest in Thailand.</title>
        <authorList>
            <person name="Duangmal K."/>
            <person name="Klaysubun C."/>
        </authorList>
    </citation>
    <scope>NUCLEOTIDE SEQUENCE</scope>
    <source>
        <strain evidence="4">RB6PN25</strain>
    </source>
</reference>
<dbReference type="NCBIfam" id="TIGR00666">
    <property type="entry name" value="PBP4"/>
    <property type="match status" value="1"/>
</dbReference>
<dbReference type="InterPro" id="IPR012338">
    <property type="entry name" value="Beta-lactam/transpept-like"/>
</dbReference>
<keyword evidence="3" id="KW-0812">Transmembrane</keyword>
<evidence type="ECO:0000256" key="2">
    <source>
        <dbReference type="ARBA" id="ARBA00022801"/>
    </source>
</evidence>
<dbReference type="Proteomes" id="UP001057702">
    <property type="component" value="Unassembled WGS sequence"/>
</dbReference>
<evidence type="ECO:0000313" key="4">
    <source>
        <dbReference type="EMBL" id="MCQ4081020.1"/>
    </source>
</evidence>
<dbReference type="SUPFAM" id="SSF56601">
    <property type="entry name" value="beta-lactamase/transpeptidase-like"/>
    <property type="match status" value="1"/>
</dbReference>
<organism evidence="4 5">
    <name type="scientific">Streptomyces humicola</name>
    <dbReference type="NCBI Taxonomy" id="2953240"/>
    <lineage>
        <taxon>Bacteria</taxon>
        <taxon>Bacillati</taxon>
        <taxon>Actinomycetota</taxon>
        <taxon>Actinomycetes</taxon>
        <taxon>Kitasatosporales</taxon>
        <taxon>Streptomycetaceae</taxon>
        <taxon>Streptomyces</taxon>
    </lineage>
</organism>
<keyword evidence="3" id="KW-1133">Transmembrane helix</keyword>
<gene>
    <name evidence="4" type="primary">dacB</name>
    <name evidence="4" type="ORF">NGB36_10510</name>
</gene>
<dbReference type="GO" id="GO:0009002">
    <property type="term" value="F:serine-type D-Ala-D-Ala carboxypeptidase activity"/>
    <property type="evidence" value="ECO:0007669"/>
    <property type="project" value="UniProtKB-EC"/>
</dbReference>
<dbReference type="PRINTS" id="PR00922">
    <property type="entry name" value="DADACBPTASE3"/>
</dbReference>
<dbReference type="EMBL" id="JANFNG010000006">
    <property type="protein sequence ID" value="MCQ4081020.1"/>
    <property type="molecule type" value="Genomic_DNA"/>
</dbReference>
<keyword evidence="4" id="KW-0121">Carboxypeptidase</keyword>
<evidence type="ECO:0000256" key="1">
    <source>
        <dbReference type="ARBA" id="ARBA00006096"/>
    </source>
</evidence>
<proteinExistence type="inferred from homology"/>
<evidence type="ECO:0000256" key="3">
    <source>
        <dbReference type="SAM" id="Phobius"/>
    </source>
</evidence>
<dbReference type="EC" id="3.4.16.4" evidence="4"/>